<sequence length="56" mass="6036">MNVDHSDDGAVAELLAQVKRDHGRLDILVNNAAKVVGTTPPGGFWDSGTNRPRRPI</sequence>
<evidence type="ECO:0000313" key="2">
    <source>
        <dbReference type="Proteomes" id="UP000644610"/>
    </source>
</evidence>
<reference evidence="1" key="1">
    <citation type="submission" date="2021-01" db="EMBL/GenBank/DDBJ databases">
        <title>Whole genome shotgun sequence of Planotetraspora silvatica NBRC 100141.</title>
        <authorList>
            <person name="Komaki H."/>
            <person name="Tamura T."/>
        </authorList>
    </citation>
    <scope>NUCLEOTIDE SEQUENCE</scope>
    <source>
        <strain evidence="1">NBRC 100141</strain>
    </source>
</reference>
<evidence type="ECO:0000313" key="1">
    <source>
        <dbReference type="EMBL" id="GII51112.1"/>
    </source>
</evidence>
<dbReference type="SUPFAM" id="SSF51735">
    <property type="entry name" value="NAD(P)-binding Rossmann-fold domains"/>
    <property type="match status" value="1"/>
</dbReference>
<name>A0A8J3XQQ3_9ACTN</name>
<dbReference type="EMBL" id="BOOQ01000060">
    <property type="protein sequence ID" value="GII51112.1"/>
    <property type="molecule type" value="Genomic_DNA"/>
</dbReference>
<gene>
    <name evidence="1" type="ORF">Psi02_75360</name>
</gene>
<organism evidence="1 2">
    <name type="scientific">Planotetraspora silvatica</name>
    <dbReference type="NCBI Taxonomy" id="234614"/>
    <lineage>
        <taxon>Bacteria</taxon>
        <taxon>Bacillati</taxon>
        <taxon>Actinomycetota</taxon>
        <taxon>Actinomycetes</taxon>
        <taxon>Streptosporangiales</taxon>
        <taxon>Streptosporangiaceae</taxon>
        <taxon>Planotetraspora</taxon>
    </lineage>
</organism>
<dbReference type="InterPro" id="IPR036291">
    <property type="entry name" value="NAD(P)-bd_dom_sf"/>
</dbReference>
<proteinExistence type="predicted"/>
<dbReference type="AlphaFoldDB" id="A0A8J3XQQ3"/>
<accession>A0A8J3XQQ3</accession>
<protein>
    <submittedName>
        <fullName evidence="1">Uncharacterized protein</fullName>
    </submittedName>
</protein>
<dbReference type="Gene3D" id="3.40.50.720">
    <property type="entry name" value="NAD(P)-binding Rossmann-like Domain"/>
    <property type="match status" value="1"/>
</dbReference>
<dbReference type="RefSeq" id="WP_203980628.1">
    <property type="nucleotide sequence ID" value="NZ_BAAAKY010000002.1"/>
</dbReference>
<comment type="caution">
    <text evidence="1">The sequence shown here is derived from an EMBL/GenBank/DDBJ whole genome shotgun (WGS) entry which is preliminary data.</text>
</comment>
<keyword evidence="2" id="KW-1185">Reference proteome</keyword>
<dbReference type="Proteomes" id="UP000644610">
    <property type="component" value="Unassembled WGS sequence"/>
</dbReference>